<dbReference type="PANTHER" id="PTHR38831">
    <property type="entry name" value="TYPE II SECRETION SYSTEM PROTEIN K"/>
    <property type="match status" value="1"/>
</dbReference>
<dbReference type="InterPro" id="IPR045584">
    <property type="entry name" value="Pilin-like"/>
</dbReference>
<dbReference type="PIRSF" id="PIRSF002786">
    <property type="entry name" value="XcpX"/>
    <property type="match status" value="1"/>
</dbReference>
<comment type="subcellular location">
    <subcellularLocation>
        <location evidence="1 10">Cell inner membrane</location>
    </subcellularLocation>
</comment>
<dbReference type="InterPro" id="IPR049179">
    <property type="entry name" value="T2SSK_SAM-like_2nd"/>
</dbReference>
<dbReference type="Pfam" id="PF21687">
    <property type="entry name" value="T2SSK_1st"/>
    <property type="match status" value="1"/>
</dbReference>
<feature type="domain" description="T2SS protein K second SAM-like" evidence="12">
    <location>
        <begin position="234"/>
        <end position="286"/>
    </location>
</feature>
<dbReference type="Pfam" id="PF03934">
    <property type="entry name" value="T2SSK"/>
    <property type="match status" value="1"/>
</dbReference>
<keyword evidence="7" id="KW-0653">Protein transport</keyword>
<feature type="domain" description="T2SS protein K first SAM-like" evidence="13">
    <location>
        <begin position="115"/>
        <end position="226"/>
    </location>
</feature>
<evidence type="ECO:0000256" key="8">
    <source>
        <dbReference type="ARBA" id="ARBA00022989"/>
    </source>
</evidence>
<evidence type="ECO:0000256" key="9">
    <source>
        <dbReference type="ARBA" id="ARBA00023136"/>
    </source>
</evidence>
<evidence type="ECO:0000313" key="14">
    <source>
        <dbReference type="EMBL" id="MFC3052778.1"/>
    </source>
</evidence>
<dbReference type="InterPro" id="IPR005628">
    <property type="entry name" value="GspK"/>
</dbReference>
<dbReference type="SUPFAM" id="SSF158544">
    <property type="entry name" value="GspK insert domain-like"/>
    <property type="match status" value="2"/>
</dbReference>
<sequence>MNRFLLTLQSVTGAITSDKGAALVMVMVIVSAMSAGAVLAFDTMNFSIRKTARTDMYDQARLYAYGGENIARIYAEKLNQQDQAIKNYMGLNSAQALTYPIDGGSVTGTLADASNCFNVNSLLYNPVDTVPTNDMTDGMIRYQSLLAAAGFADGHAAHLTATLKDWLDTDTRPSPAGAEDYDYALGKAPYRAANTLMADISELRLVKGYSLEVLEAIKPFLCVRPDSAPSALQVNSLLPYQAPLLVSLMGGKISLSEAAVLISERPSAGYASVAAFWKERLFNGMIIPQETRAHITLKPQAYLATIKVQFQDAVYVMASTIGMQDDGTSLVLSRTRGVWK</sequence>
<evidence type="ECO:0000256" key="11">
    <source>
        <dbReference type="SAM" id="Phobius"/>
    </source>
</evidence>
<keyword evidence="3 10" id="KW-0813">Transport</keyword>
<keyword evidence="9 10" id="KW-0472">Membrane</keyword>
<evidence type="ECO:0000259" key="12">
    <source>
        <dbReference type="Pfam" id="PF03934"/>
    </source>
</evidence>
<dbReference type="Gene3D" id="1.10.40.60">
    <property type="entry name" value="EpsJ-like"/>
    <property type="match status" value="2"/>
</dbReference>
<dbReference type="RefSeq" id="WP_194213575.1">
    <property type="nucleotide sequence ID" value="NZ_CP061205.1"/>
</dbReference>
<dbReference type="InterPro" id="IPR049031">
    <property type="entry name" value="T2SSK_SAM-like_1st"/>
</dbReference>
<proteinExistence type="inferred from homology"/>
<keyword evidence="4 10" id="KW-1003">Cell membrane</keyword>
<keyword evidence="6 11" id="KW-0812">Transmembrane</keyword>
<keyword evidence="15" id="KW-1185">Reference proteome</keyword>
<evidence type="ECO:0000313" key="15">
    <source>
        <dbReference type="Proteomes" id="UP001595444"/>
    </source>
</evidence>
<gene>
    <name evidence="14" type="primary">gspK</name>
    <name evidence="14" type="ORF">ACFOKA_12760</name>
</gene>
<dbReference type="SUPFAM" id="SSF54523">
    <property type="entry name" value="Pili subunits"/>
    <property type="match status" value="1"/>
</dbReference>
<reference evidence="15" key="1">
    <citation type="journal article" date="2019" name="Int. J. Syst. Evol. Microbiol.">
        <title>The Global Catalogue of Microorganisms (GCM) 10K type strain sequencing project: providing services to taxonomists for standard genome sequencing and annotation.</title>
        <authorList>
            <consortium name="The Broad Institute Genomics Platform"/>
            <consortium name="The Broad Institute Genome Sequencing Center for Infectious Disease"/>
            <person name="Wu L."/>
            <person name="Ma J."/>
        </authorList>
    </citation>
    <scope>NUCLEOTIDE SEQUENCE [LARGE SCALE GENOMIC DNA]</scope>
    <source>
        <strain evidence="15">KCTC 62164</strain>
    </source>
</reference>
<keyword evidence="5 10" id="KW-0997">Cell inner membrane</keyword>
<evidence type="ECO:0000256" key="1">
    <source>
        <dbReference type="ARBA" id="ARBA00004533"/>
    </source>
</evidence>
<dbReference type="EMBL" id="JBHRSL010000010">
    <property type="protein sequence ID" value="MFC3052778.1"/>
    <property type="molecule type" value="Genomic_DNA"/>
</dbReference>
<dbReference type="PANTHER" id="PTHR38831:SF1">
    <property type="entry name" value="TYPE II SECRETION SYSTEM PROTEIN K-RELATED"/>
    <property type="match status" value="1"/>
</dbReference>
<evidence type="ECO:0000256" key="6">
    <source>
        <dbReference type="ARBA" id="ARBA00022692"/>
    </source>
</evidence>
<keyword evidence="8 11" id="KW-1133">Transmembrane helix</keyword>
<evidence type="ECO:0000259" key="13">
    <source>
        <dbReference type="Pfam" id="PF21687"/>
    </source>
</evidence>
<evidence type="ECO:0000256" key="7">
    <source>
        <dbReference type="ARBA" id="ARBA00022927"/>
    </source>
</evidence>
<dbReference type="InterPro" id="IPR038072">
    <property type="entry name" value="GspK_central_sf"/>
</dbReference>
<dbReference type="Proteomes" id="UP001595444">
    <property type="component" value="Unassembled WGS sequence"/>
</dbReference>
<dbReference type="NCBIfam" id="NF037980">
    <property type="entry name" value="T2SS_GspK"/>
    <property type="match status" value="1"/>
</dbReference>
<organism evidence="14 15">
    <name type="scientific">Kordiimonas pumila</name>
    <dbReference type="NCBI Taxonomy" id="2161677"/>
    <lineage>
        <taxon>Bacteria</taxon>
        <taxon>Pseudomonadati</taxon>
        <taxon>Pseudomonadota</taxon>
        <taxon>Alphaproteobacteria</taxon>
        <taxon>Kordiimonadales</taxon>
        <taxon>Kordiimonadaceae</taxon>
        <taxon>Kordiimonas</taxon>
    </lineage>
</organism>
<comment type="similarity">
    <text evidence="2 10">Belongs to the GSP K family.</text>
</comment>
<evidence type="ECO:0000256" key="10">
    <source>
        <dbReference type="PIRNR" id="PIRNR002786"/>
    </source>
</evidence>
<evidence type="ECO:0000256" key="3">
    <source>
        <dbReference type="ARBA" id="ARBA00022448"/>
    </source>
</evidence>
<accession>A0ABV7D6E6</accession>
<comment type="caution">
    <text evidence="14">The sequence shown here is derived from an EMBL/GenBank/DDBJ whole genome shotgun (WGS) entry which is preliminary data.</text>
</comment>
<evidence type="ECO:0000256" key="2">
    <source>
        <dbReference type="ARBA" id="ARBA00007246"/>
    </source>
</evidence>
<name>A0ABV7D6E6_9PROT</name>
<evidence type="ECO:0000256" key="4">
    <source>
        <dbReference type="ARBA" id="ARBA00022475"/>
    </source>
</evidence>
<protein>
    <recommendedName>
        <fullName evidence="10">Type II secretion system protein K</fullName>
    </recommendedName>
</protein>
<dbReference type="Gene3D" id="3.30.1300.30">
    <property type="entry name" value="GSPII I/J protein-like"/>
    <property type="match status" value="1"/>
</dbReference>
<evidence type="ECO:0000256" key="5">
    <source>
        <dbReference type="ARBA" id="ARBA00022519"/>
    </source>
</evidence>
<feature type="transmembrane region" description="Helical" evidence="11">
    <location>
        <begin position="20"/>
        <end position="41"/>
    </location>
</feature>